<dbReference type="InterPro" id="IPR051943">
    <property type="entry name" value="TRAFAC_Dynamin-like_GTPase"/>
</dbReference>
<accession>A0A6L6X2T0</accession>
<proteinExistence type="predicted"/>
<dbReference type="InterPro" id="IPR045063">
    <property type="entry name" value="Dynamin_N"/>
</dbReference>
<name>A0A6L6X2T0_9ACTN</name>
<dbReference type="Pfam" id="PF00350">
    <property type="entry name" value="Dynamin_N"/>
    <property type="match status" value="1"/>
</dbReference>
<feature type="compositionally biased region" description="Low complexity" evidence="1">
    <location>
        <begin position="102"/>
        <end position="112"/>
    </location>
</feature>
<feature type="region of interest" description="Disordered" evidence="1">
    <location>
        <begin position="697"/>
        <end position="761"/>
    </location>
</feature>
<feature type="compositionally biased region" description="Gly residues" evidence="1">
    <location>
        <begin position="113"/>
        <end position="124"/>
    </location>
</feature>
<gene>
    <name evidence="3" type="ORF">GPA10_25715</name>
</gene>
<evidence type="ECO:0000259" key="2">
    <source>
        <dbReference type="Pfam" id="PF00350"/>
    </source>
</evidence>
<organism evidence="3 4">
    <name type="scientific">Streptomyces typhae</name>
    <dbReference type="NCBI Taxonomy" id="2681492"/>
    <lineage>
        <taxon>Bacteria</taxon>
        <taxon>Bacillati</taxon>
        <taxon>Actinomycetota</taxon>
        <taxon>Actinomycetes</taxon>
        <taxon>Kitasatosporales</taxon>
        <taxon>Streptomycetaceae</taxon>
        <taxon>Streptomyces</taxon>
    </lineage>
</organism>
<evidence type="ECO:0000313" key="3">
    <source>
        <dbReference type="EMBL" id="MVO88061.1"/>
    </source>
</evidence>
<feature type="compositionally biased region" description="Low complexity" evidence="1">
    <location>
        <begin position="697"/>
        <end position="729"/>
    </location>
</feature>
<dbReference type="PANTHER" id="PTHR43681:SF1">
    <property type="entry name" value="SARCALUMENIN"/>
    <property type="match status" value="1"/>
</dbReference>
<dbReference type="InterPro" id="IPR027417">
    <property type="entry name" value="P-loop_NTPase"/>
</dbReference>
<feature type="compositionally biased region" description="Basic and acidic residues" evidence="1">
    <location>
        <begin position="597"/>
        <end position="610"/>
    </location>
</feature>
<protein>
    <recommendedName>
        <fullName evidence="2">Dynamin N-terminal domain-containing protein</fullName>
    </recommendedName>
</protein>
<feature type="compositionally biased region" description="Pro residues" evidence="1">
    <location>
        <begin position="636"/>
        <end position="653"/>
    </location>
</feature>
<dbReference type="RefSeq" id="WP_157167587.1">
    <property type="nucleotide sequence ID" value="NZ_WPNZ01000015.1"/>
</dbReference>
<reference evidence="3 4" key="1">
    <citation type="submission" date="2019-11" db="EMBL/GenBank/DDBJ databases">
        <title>Streptomyces typhae sp. nov., a novel endophytic actinomycete isolated from the root of cattail pollen (Typha angustifolia L.).</title>
        <authorList>
            <person name="Peng C."/>
        </authorList>
    </citation>
    <scope>NUCLEOTIDE SEQUENCE [LARGE SCALE GENOMIC DNA]</scope>
    <source>
        <strain evidence="4">p1417</strain>
    </source>
</reference>
<dbReference type="PANTHER" id="PTHR43681">
    <property type="entry name" value="TRANSMEMBRANE GTPASE FZO"/>
    <property type="match status" value="1"/>
</dbReference>
<dbReference type="EMBL" id="WPNZ01000015">
    <property type="protein sequence ID" value="MVO88061.1"/>
    <property type="molecule type" value="Genomic_DNA"/>
</dbReference>
<feature type="region of interest" description="Disordered" evidence="1">
    <location>
        <begin position="634"/>
        <end position="663"/>
    </location>
</feature>
<dbReference type="SUPFAM" id="SSF52540">
    <property type="entry name" value="P-loop containing nucleoside triphosphate hydrolases"/>
    <property type="match status" value="1"/>
</dbReference>
<comment type="caution">
    <text evidence="3">The sequence shown here is derived from an EMBL/GenBank/DDBJ whole genome shotgun (WGS) entry which is preliminary data.</text>
</comment>
<feature type="region of interest" description="Disordered" evidence="1">
    <location>
        <begin position="583"/>
        <end position="611"/>
    </location>
</feature>
<feature type="region of interest" description="Disordered" evidence="1">
    <location>
        <begin position="102"/>
        <end position="124"/>
    </location>
</feature>
<sequence>MRDNAFSRLRSDVLAAFPKLTEELSGELGPRQRELLDQSKARLEQGTCHVVVAGEYKRGKSTLLNALVEQPRLFPVDVDVATCVVSTLAWGPHGRAVVHLGAPDTGPHTGPHTGPGAGPDTGPGAGRRLEIALDRLPEFVTEQGNPRNHKRVQLVEIQAPVPELETGLVLVDTPGVGSVNPEHTAATLSFLDRADGLVFVCDAIEPLATYELDFLGRALEKCEVVITTVTKTDKVRDAAPVVAGAREKISGRTGRAADSLVIVPVSAFRKLKWLRDRTDDQLLADSGFVDLDHALWEGLATTSGAVQLRRALDGLCDALATAGSPLVNELAALESDESLDRIRREVAETTARLGELSAGGAEWRTELRRRFDLDTRPARTALQGAFDAALRRYQEKVTAGADPGADELVGEVASDMLKALAAAHDHLAATAVEIMREFAERTSLQLTSPEVSKPPFTPAIAVPTVPLNVRPARFFDQFRASWSTGMAGIGAGGVVALVEPFSGIALLLGLGTMGFVHGVRNHRQDLRERAERERAARLLQLVAQEIAASRRHATESFNQTYADFAQSLTAELNAQISAQQESLTESARRLQTATGRTKADLARRRGELRARQQSYRGLQGELDRLRARVERLAVPAPRPGPQPPPPGRPVVPPPERRGAAAAKDVAADLAVGAAADAARGAALTHPAADIAKGTATGDAAAGGATAGDVDAQYPSATAGAAGTTEPTTTADREAGTESGTADGLGASADTAQFDPTQFDAP</sequence>
<feature type="domain" description="Dynamin N-terminal" evidence="2">
    <location>
        <begin position="50"/>
        <end position="223"/>
    </location>
</feature>
<keyword evidence="4" id="KW-1185">Reference proteome</keyword>
<feature type="compositionally biased region" description="Polar residues" evidence="1">
    <location>
        <begin position="583"/>
        <end position="595"/>
    </location>
</feature>
<evidence type="ECO:0000256" key="1">
    <source>
        <dbReference type="SAM" id="MobiDB-lite"/>
    </source>
</evidence>
<dbReference type="Gene3D" id="3.40.50.300">
    <property type="entry name" value="P-loop containing nucleotide triphosphate hydrolases"/>
    <property type="match status" value="1"/>
</dbReference>
<dbReference type="AlphaFoldDB" id="A0A6L6X2T0"/>
<evidence type="ECO:0000313" key="4">
    <source>
        <dbReference type="Proteomes" id="UP000483802"/>
    </source>
</evidence>
<dbReference type="Proteomes" id="UP000483802">
    <property type="component" value="Unassembled WGS sequence"/>
</dbReference>